<sequence>MAIHMPRIMHAKQVLHRSSLTAANKAASSTAAATATDVPKGHLAVYVGESEKKRFVIPISYLSNASFQDLLSQSEEEFGFDHPMGGLTIPCREDVFIDLASQLGWTFLALQIFAFTHINGVDIDSHALCSSLTASSDIKDVEFDKQLHTHVIKLSWLSSVFVGSALIDLFAKLLLIDDAAELFDDMPFRNSVCSNALMYGMWNEIEQFREEMKERGLEKDVGCSRIEVAS</sequence>
<evidence type="ECO:0000313" key="3">
    <source>
        <dbReference type="Proteomes" id="UP000626092"/>
    </source>
</evidence>
<reference evidence="2" key="1">
    <citation type="submission" date="2019-11" db="EMBL/GenBank/DDBJ databases">
        <authorList>
            <person name="Liu Y."/>
            <person name="Hou J."/>
            <person name="Li T.-Q."/>
            <person name="Guan C.-H."/>
            <person name="Wu X."/>
            <person name="Wu H.-Z."/>
            <person name="Ling F."/>
            <person name="Zhang R."/>
            <person name="Shi X.-G."/>
            <person name="Ren J.-P."/>
            <person name="Chen E.-F."/>
            <person name="Sun J.-M."/>
        </authorList>
    </citation>
    <scope>NUCLEOTIDE SEQUENCE</scope>
    <source>
        <strain evidence="2">Adult_tree_wgs_1</strain>
        <tissue evidence="2">Leaves</tissue>
    </source>
</reference>
<protein>
    <submittedName>
        <fullName evidence="2">Uncharacterized protein</fullName>
    </submittedName>
</protein>
<name>A0A834LK23_RHOSS</name>
<keyword evidence="3" id="KW-1185">Reference proteome</keyword>
<dbReference type="Proteomes" id="UP000626092">
    <property type="component" value="Unassembled WGS sequence"/>
</dbReference>
<dbReference type="GO" id="GO:0009733">
    <property type="term" value="P:response to auxin"/>
    <property type="evidence" value="ECO:0007669"/>
    <property type="project" value="InterPro"/>
</dbReference>
<dbReference type="PANTHER" id="PTHR31929">
    <property type="entry name" value="SAUR-LIKE AUXIN-RESPONSIVE PROTEIN FAMILY-RELATED"/>
    <property type="match status" value="1"/>
</dbReference>
<proteinExistence type="inferred from homology"/>
<dbReference type="Gene3D" id="1.25.40.10">
    <property type="entry name" value="Tetratricopeptide repeat domain"/>
    <property type="match status" value="1"/>
</dbReference>
<gene>
    <name evidence="2" type="ORF">RHSIM_Rhsim05G0065000</name>
</gene>
<dbReference type="InterPro" id="IPR003676">
    <property type="entry name" value="SAUR_fam"/>
</dbReference>
<comment type="similarity">
    <text evidence="1">Belongs to the ARG7 family.</text>
</comment>
<dbReference type="Pfam" id="PF02519">
    <property type="entry name" value="Auxin_inducible"/>
    <property type="match status" value="1"/>
</dbReference>
<dbReference type="OrthoDB" id="625231at2759"/>
<organism evidence="2 3">
    <name type="scientific">Rhododendron simsii</name>
    <name type="common">Sims's rhododendron</name>
    <dbReference type="NCBI Taxonomy" id="118357"/>
    <lineage>
        <taxon>Eukaryota</taxon>
        <taxon>Viridiplantae</taxon>
        <taxon>Streptophyta</taxon>
        <taxon>Embryophyta</taxon>
        <taxon>Tracheophyta</taxon>
        <taxon>Spermatophyta</taxon>
        <taxon>Magnoliopsida</taxon>
        <taxon>eudicotyledons</taxon>
        <taxon>Gunneridae</taxon>
        <taxon>Pentapetalae</taxon>
        <taxon>asterids</taxon>
        <taxon>Ericales</taxon>
        <taxon>Ericaceae</taxon>
        <taxon>Ericoideae</taxon>
        <taxon>Rhodoreae</taxon>
        <taxon>Rhododendron</taxon>
    </lineage>
</organism>
<dbReference type="InterPro" id="IPR011990">
    <property type="entry name" value="TPR-like_helical_dom_sf"/>
</dbReference>
<evidence type="ECO:0000313" key="2">
    <source>
        <dbReference type="EMBL" id="KAF7142357.1"/>
    </source>
</evidence>
<dbReference type="AlphaFoldDB" id="A0A834LK23"/>
<accession>A0A834LK23</accession>
<dbReference type="EMBL" id="WJXA01000005">
    <property type="protein sequence ID" value="KAF7142357.1"/>
    <property type="molecule type" value="Genomic_DNA"/>
</dbReference>
<evidence type="ECO:0000256" key="1">
    <source>
        <dbReference type="ARBA" id="ARBA00006974"/>
    </source>
</evidence>
<comment type="caution">
    <text evidence="2">The sequence shown here is derived from an EMBL/GenBank/DDBJ whole genome shotgun (WGS) entry which is preliminary data.</text>
</comment>